<dbReference type="Proteomes" id="UP001235840">
    <property type="component" value="Unassembled WGS sequence"/>
</dbReference>
<dbReference type="RefSeq" id="WP_307397190.1">
    <property type="nucleotide sequence ID" value="NZ_BAAADK010000013.1"/>
</dbReference>
<sequence length="77" mass="9022">MDFTLILMLSLLGPIFFLIGYIVVKMFIKKQVPVSSYTPFDRIMGQTSVEFHEHKEVKEEEDDQGDDKNKNKKKVKK</sequence>
<dbReference type="InterPro" id="IPR025028">
    <property type="entry name" value="DUF3951"/>
</dbReference>
<keyword evidence="2" id="KW-0472">Membrane</keyword>
<feature type="region of interest" description="Disordered" evidence="1">
    <location>
        <begin position="51"/>
        <end position="77"/>
    </location>
</feature>
<evidence type="ECO:0000256" key="1">
    <source>
        <dbReference type="SAM" id="MobiDB-lite"/>
    </source>
</evidence>
<organism evidence="3 4">
    <name type="scientific">Caldalkalibacillus horti</name>
    <dbReference type="NCBI Taxonomy" id="77523"/>
    <lineage>
        <taxon>Bacteria</taxon>
        <taxon>Bacillati</taxon>
        <taxon>Bacillota</taxon>
        <taxon>Bacilli</taxon>
        <taxon>Bacillales</taxon>
        <taxon>Bacillaceae</taxon>
        <taxon>Caldalkalibacillus</taxon>
    </lineage>
</organism>
<protein>
    <recommendedName>
        <fullName evidence="5">DUF3951 domain-containing protein</fullName>
    </recommendedName>
</protein>
<gene>
    <name evidence="3" type="ORF">J2S11_003824</name>
</gene>
<name>A0ABT9W3T5_9BACI</name>
<evidence type="ECO:0008006" key="5">
    <source>
        <dbReference type="Google" id="ProtNLM"/>
    </source>
</evidence>
<dbReference type="Pfam" id="PF13131">
    <property type="entry name" value="DUF3951"/>
    <property type="match status" value="1"/>
</dbReference>
<reference evidence="3 4" key="1">
    <citation type="submission" date="2023-07" db="EMBL/GenBank/DDBJ databases">
        <title>Genomic Encyclopedia of Type Strains, Phase IV (KMG-IV): sequencing the most valuable type-strain genomes for metagenomic binning, comparative biology and taxonomic classification.</title>
        <authorList>
            <person name="Goeker M."/>
        </authorList>
    </citation>
    <scope>NUCLEOTIDE SEQUENCE [LARGE SCALE GENOMIC DNA]</scope>
    <source>
        <strain evidence="3 4">DSM 12751</strain>
    </source>
</reference>
<evidence type="ECO:0000313" key="3">
    <source>
        <dbReference type="EMBL" id="MDQ0167894.1"/>
    </source>
</evidence>
<keyword evidence="2" id="KW-1133">Transmembrane helix</keyword>
<evidence type="ECO:0000256" key="2">
    <source>
        <dbReference type="SAM" id="Phobius"/>
    </source>
</evidence>
<proteinExistence type="predicted"/>
<keyword evidence="4" id="KW-1185">Reference proteome</keyword>
<dbReference type="EMBL" id="JAUSTY010000021">
    <property type="protein sequence ID" value="MDQ0167894.1"/>
    <property type="molecule type" value="Genomic_DNA"/>
</dbReference>
<comment type="caution">
    <text evidence="3">The sequence shown here is derived from an EMBL/GenBank/DDBJ whole genome shotgun (WGS) entry which is preliminary data.</text>
</comment>
<keyword evidence="2" id="KW-0812">Transmembrane</keyword>
<evidence type="ECO:0000313" key="4">
    <source>
        <dbReference type="Proteomes" id="UP001235840"/>
    </source>
</evidence>
<accession>A0ABT9W3T5</accession>
<feature type="transmembrane region" description="Helical" evidence="2">
    <location>
        <begin position="6"/>
        <end position="24"/>
    </location>
</feature>